<dbReference type="KEGG" id="scn:Solca_0375"/>
<keyword evidence="1" id="KW-0732">Signal</keyword>
<protein>
    <submittedName>
        <fullName evidence="3">S1/P1 Nuclease</fullName>
    </submittedName>
</protein>
<dbReference type="RefSeq" id="WP_014678743.1">
    <property type="nucleotide sequence ID" value="NC_017770.1"/>
</dbReference>
<evidence type="ECO:0000313" key="3">
    <source>
        <dbReference type="EMBL" id="AFD05515.1"/>
    </source>
</evidence>
<dbReference type="Proteomes" id="UP000007590">
    <property type="component" value="Chromosome"/>
</dbReference>
<evidence type="ECO:0000313" key="4">
    <source>
        <dbReference type="Proteomes" id="UP000007590"/>
    </source>
</evidence>
<keyword evidence="4" id="KW-1185">Reference proteome</keyword>
<dbReference type="eggNOG" id="ENOG502Z9BM">
    <property type="taxonomic scope" value="Bacteria"/>
</dbReference>
<feature type="domain" description="Phospholipase C/D" evidence="2">
    <location>
        <begin position="31"/>
        <end position="214"/>
    </location>
</feature>
<dbReference type="AlphaFoldDB" id="H8KNZ3"/>
<dbReference type="OrthoDB" id="267579at2"/>
<accession>H8KNZ3</accession>
<evidence type="ECO:0000259" key="2">
    <source>
        <dbReference type="Pfam" id="PF00882"/>
    </source>
</evidence>
<dbReference type="SUPFAM" id="SSF48537">
    <property type="entry name" value="Phospholipase C/P1 nuclease"/>
    <property type="match status" value="1"/>
</dbReference>
<feature type="signal peptide" evidence="1">
    <location>
        <begin position="1"/>
        <end position="22"/>
    </location>
</feature>
<sequence>MRFLLAGTLCSLLLLPLGTANASFKWGFFAHMQINRMAVFTLPPEMFGFYKRNLEYLTKHAVDPDKMRYLVKEEGARHFMDLDHYPELLATKKLMRWNDAVTLYSEDTLQSKGILPWNIELTLNRLTKAFVERDSAKILRYSAYLGHYLADASVPLHTTSNYNGQLTGQKGIHGFWETRLPVLFSSSYDQLPGRAGYIDHPLDYVWKHILQCHNAVDSVLKFEAKLNSEMASEQKYGLVEKNKMMVSDYSEKYSEKYHQQLNGMVERQMISAIHIIGCYWYTAWKNAGQPSLNNWKIRKDDDESPVDSLSVTKRTFKVREEE</sequence>
<dbReference type="GO" id="GO:0016788">
    <property type="term" value="F:hydrolase activity, acting on ester bonds"/>
    <property type="evidence" value="ECO:0007669"/>
    <property type="project" value="InterPro"/>
</dbReference>
<name>H8KNZ3_SOLCM</name>
<organism evidence="3 4">
    <name type="scientific">Solitalea canadensis (strain ATCC 29591 / DSM 3403 / JCM 21819 / LMG 8368 / NBRC 15130 / NCIMB 12057 / USAM 9D)</name>
    <name type="common">Flexibacter canadensis</name>
    <dbReference type="NCBI Taxonomy" id="929556"/>
    <lineage>
        <taxon>Bacteria</taxon>
        <taxon>Pseudomonadati</taxon>
        <taxon>Bacteroidota</taxon>
        <taxon>Sphingobacteriia</taxon>
        <taxon>Sphingobacteriales</taxon>
        <taxon>Sphingobacteriaceae</taxon>
        <taxon>Solitalea</taxon>
    </lineage>
</organism>
<dbReference type="STRING" id="929556.Solca_0375"/>
<dbReference type="Gene3D" id="1.10.575.10">
    <property type="entry name" value="P1 Nuclease"/>
    <property type="match status" value="1"/>
</dbReference>
<dbReference type="InterPro" id="IPR029002">
    <property type="entry name" value="PLPC/GPLD1"/>
</dbReference>
<dbReference type="Pfam" id="PF00882">
    <property type="entry name" value="Zn_dep_PLPC"/>
    <property type="match status" value="1"/>
</dbReference>
<dbReference type="HOGENOM" id="CLU_053114_0_0_10"/>
<dbReference type="EMBL" id="CP003349">
    <property type="protein sequence ID" value="AFD05515.1"/>
    <property type="molecule type" value="Genomic_DNA"/>
</dbReference>
<proteinExistence type="predicted"/>
<dbReference type="CDD" id="cd10981">
    <property type="entry name" value="ZnPC_S1P1"/>
    <property type="match status" value="1"/>
</dbReference>
<dbReference type="InterPro" id="IPR008947">
    <property type="entry name" value="PLipase_C/P1_nuclease_dom_sf"/>
</dbReference>
<evidence type="ECO:0000256" key="1">
    <source>
        <dbReference type="SAM" id="SignalP"/>
    </source>
</evidence>
<feature type="chain" id="PRO_5003613736" evidence="1">
    <location>
        <begin position="23"/>
        <end position="322"/>
    </location>
</feature>
<reference evidence="3" key="1">
    <citation type="submission" date="2012-02" db="EMBL/GenBank/DDBJ databases">
        <title>The complete genome of Solitalea canadensis DSM 3403.</title>
        <authorList>
            <consortium name="US DOE Joint Genome Institute (JGI-PGF)"/>
            <person name="Lucas S."/>
            <person name="Copeland A."/>
            <person name="Lapidus A."/>
            <person name="Glavina del Rio T."/>
            <person name="Dalin E."/>
            <person name="Tice H."/>
            <person name="Bruce D."/>
            <person name="Goodwin L."/>
            <person name="Pitluck S."/>
            <person name="Peters L."/>
            <person name="Ovchinnikova G."/>
            <person name="Lu M."/>
            <person name="Kyrpides N."/>
            <person name="Mavromatis K."/>
            <person name="Ivanova N."/>
            <person name="Brettin T."/>
            <person name="Detter J.C."/>
            <person name="Han C."/>
            <person name="Larimer F."/>
            <person name="Land M."/>
            <person name="Hauser L."/>
            <person name="Markowitz V."/>
            <person name="Cheng J.-F."/>
            <person name="Hugenholtz P."/>
            <person name="Woyke T."/>
            <person name="Wu D."/>
            <person name="Spring S."/>
            <person name="Schroeder M."/>
            <person name="Kopitz M."/>
            <person name="Brambilla E."/>
            <person name="Klenk H.-P."/>
            <person name="Eisen J.A."/>
        </authorList>
    </citation>
    <scope>NUCLEOTIDE SEQUENCE</scope>
    <source>
        <strain evidence="3">DSM 3403</strain>
    </source>
</reference>
<gene>
    <name evidence="3" type="ordered locus">Solca_0375</name>
</gene>